<keyword evidence="2" id="KW-1185">Reference proteome</keyword>
<name>A0ABY5L8Z1_9SPHN</name>
<dbReference type="EMBL" id="CP101740">
    <property type="protein sequence ID" value="UUL83435.1"/>
    <property type="molecule type" value="Genomic_DNA"/>
</dbReference>
<evidence type="ECO:0000313" key="1">
    <source>
        <dbReference type="EMBL" id="UUL83435.1"/>
    </source>
</evidence>
<protein>
    <submittedName>
        <fullName evidence="1">Uncharacterized protein</fullName>
    </submittedName>
</protein>
<reference evidence="1" key="1">
    <citation type="submission" date="2022-07" db="EMBL/GenBank/DDBJ databases">
        <title>Sphingomonas sp. nov., a novel bacterium isolated from the north slope of the Mount Everest.</title>
        <authorList>
            <person name="Cui X."/>
            <person name="Liu Y."/>
        </authorList>
    </citation>
    <scope>NUCLEOTIDE SEQUENCE</scope>
    <source>
        <strain evidence="1">S5-59</strain>
    </source>
</reference>
<proteinExistence type="predicted"/>
<sequence>MIAGMALALLASPAPEDDPQHNKAAVLASATASGVASSVALAPASGDFEPIERQQLRDAIAAFRVTGREARVAETLRIASSADGALDPMPGDRILDISNLDYRQQRRGAPSAAVDARMSMRLDPGQRSDPDFAMGGIGGALMRVTSALID</sequence>
<gene>
    <name evidence="1" type="ORF">NMP03_04185</name>
</gene>
<organism evidence="1 2">
    <name type="scientific">Sphingomonas qomolangmaensis</name>
    <dbReference type="NCBI Taxonomy" id="2918765"/>
    <lineage>
        <taxon>Bacteria</taxon>
        <taxon>Pseudomonadati</taxon>
        <taxon>Pseudomonadota</taxon>
        <taxon>Alphaproteobacteria</taxon>
        <taxon>Sphingomonadales</taxon>
        <taxon>Sphingomonadaceae</taxon>
        <taxon>Sphingomonas</taxon>
    </lineage>
</organism>
<dbReference type="Proteomes" id="UP001058533">
    <property type="component" value="Chromosome"/>
</dbReference>
<accession>A0ABY5L8Z1</accession>
<evidence type="ECO:0000313" key="2">
    <source>
        <dbReference type="Proteomes" id="UP001058533"/>
    </source>
</evidence>
<dbReference type="RefSeq" id="WP_256507274.1">
    <property type="nucleotide sequence ID" value="NZ_CP101740.1"/>
</dbReference>